<keyword evidence="1" id="KW-1133">Transmembrane helix</keyword>
<feature type="transmembrane region" description="Helical" evidence="1">
    <location>
        <begin position="313"/>
        <end position="332"/>
    </location>
</feature>
<evidence type="ECO:0000313" key="2">
    <source>
        <dbReference type="EMBL" id="AIF14496.1"/>
    </source>
</evidence>
<dbReference type="Pfam" id="PF12679">
    <property type="entry name" value="ABC2_membrane_2"/>
    <property type="match status" value="1"/>
</dbReference>
<dbReference type="GO" id="GO:0140359">
    <property type="term" value="F:ABC-type transporter activity"/>
    <property type="evidence" value="ECO:0007669"/>
    <property type="project" value="InterPro"/>
</dbReference>
<evidence type="ECO:0008006" key="3">
    <source>
        <dbReference type="Google" id="ProtNLM"/>
    </source>
</evidence>
<dbReference type="EMBL" id="KF901002">
    <property type="protein sequence ID" value="AIF14496.1"/>
    <property type="molecule type" value="Genomic_DNA"/>
</dbReference>
<accession>A0A075HDA5</accession>
<organism evidence="2">
    <name type="scientific">uncultured marine group II/III euryarchaeote KM3_67_D09</name>
    <dbReference type="NCBI Taxonomy" id="1456483"/>
    <lineage>
        <taxon>Archaea</taxon>
        <taxon>Methanobacteriati</taxon>
        <taxon>Methanobacteriota</taxon>
        <taxon>environmental samples</taxon>
    </lineage>
</organism>
<dbReference type="AlphaFoldDB" id="A0A075HDA5"/>
<feature type="transmembrane region" description="Helical" evidence="1">
    <location>
        <begin position="396"/>
        <end position="417"/>
    </location>
</feature>
<reference evidence="2" key="1">
    <citation type="journal article" date="2014" name="Genome Biol. Evol.">
        <title>Pangenome evidence for extensive interdomain horizontal transfer affecting lineage core and shell genes in uncultured planktonic thaumarchaeota and euryarchaeota.</title>
        <authorList>
            <person name="Deschamps P."/>
            <person name="Zivanovic Y."/>
            <person name="Moreira D."/>
            <person name="Rodriguez-Valera F."/>
            <person name="Lopez-Garcia P."/>
        </authorList>
    </citation>
    <scope>NUCLEOTIDE SEQUENCE</scope>
</reference>
<evidence type="ECO:0000256" key="1">
    <source>
        <dbReference type="SAM" id="Phobius"/>
    </source>
</evidence>
<proteinExistence type="predicted"/>
<feature type="transmembrane region" description="Helical" evidence="1">
    <location>
        <begin position="39"/>
        <end position="59"/>
    </location>
</feature>
<name>A0A075HDA5_9EURY</name>
<keyword evidence="1" id="KW-0472">Membrane</keyword>
<feature type="transmembrane region" description="Helical" evidence="1">
    <location>
        <begin position="510"/>
        <end position="531"/>
    </location>
</feature>
<keyword evidence="1" id="KW-0812">Transmembrane</keyword>
<feature type="transmembrane region" description="Helical" evidence="1">
    <location>
        <begin position="359"/>
        <end position="384"/>
    </location>
</feature>
<sequence>MMDKQGRSLADTVWTRLDRKAGAITELTIRQLRHRLSTWVVLGVGTLLLLTLLAMYIAGAREGWDPIDNDGDSHDWDMDGYPAGQEMKYGADPWDGMSYPGSGHFVSEGSFQNNQGAVHYGNHTWRSATGTFTYNWIDESFAGGRGVLDVNRLDACPSGEPLEDYWLDWGDGCIIEENRIFVLEATFRGEGTFRVHQNWYAEWGNMADAYDVEPEPASNYIDEDDIDWSGDPNGINGFDDDGDCLRTDWISFEFGFDNDENNNGIPCDVIWYAASDGTIIYIDRDDYVDEDPSEESLSIEDAHRAFIIASGKIAFVMILSIFLPLFLALGLVRDETENGTLHYLLSKPIHRGEFITYRILGYLIISGGFVLIMSLFMGVVTAALGPGDSIFRLTDIVVWLGIAFATILALAAYGAIFNTLGLISSRYGVYIALIIGVYEFIMAVLTLAGAELIPILSVSHWTLQFIDSIVLIVWPNTLEMSIIAEAFDLPSALAAFWNPPMHHLGTENPFISALLSVVVLLLITVLMVLFGQRQFRHREIM</sequence>
<protein>
    <recommendedName>
        <fullName evidence="3">ABC transporter permease</fullName>
    </recommendedName>
</protein>
<dbReference type="PANTHER" id="PTHR43471">
    <property type="entry name" value="ABC TRANSPORTER PERMEASE"/>
    <property type="match status" value="1"/>
</dbReference>
<feature type="transmembrane region" description="Helical" evidence="1">
    <location>
        <begin position="429"/>
        <end position="450"/>
    </location>
</feature>
<dbReference type="GO" id="GO:0005886">
    <property type="term" value="C:plasma membrane"/>
    <property type="evidence" value="ECO:0007669"/>
    <property type="project" value="UniProtKB-SubCell"/>
</dbReference>